<organism evidence="1 2">
    <name type="scientific">Olea europaea subsp. europaea</name>
    <dbReference type="NCBI Taxonomy" id="158383"/>
    <lineage>
        <taxon>Eukaryota</taxon>
        <taxon>Viridiplantae</taxon>
        <taxon>Streptophyta</taxon>
        <taxon>Embryophyta</taxon>
        <taxon>Tracheophyta</taxon>
        <taxon>Spermatophyta</taxon>
        <taxon>Magnoliopsida</taxon>
        <taxon>eudicotyledons</taxon>
        <taxon>Gunneridae</taxon>
        <taxon>Pentapetalae</taxon>
        <taxon>asterids</taxon>
        <taxon>lamiids</taxon>
        <taxon>Lamiales</taxon>
        <taxon>Oleaceae</taxon>
        <taxon>Oleeae</taxon>
        <taxon>Olea</taxon>
    </lineage>
</organism>
<reference evidence="1 2" key="1">
    <citation type="submission" date="2019-12" db="EMBL/GenBank/DDBJ databases">
        <authorList>
            <person name="Alioto T."/>
            <person name="Alioto T."/>
            <person name="Gomez Garrido J."/>
        </authorList>
    </citation>
    <scope>NUCLEOTIDE SEQUENCE [LARGE SCALE GENOMIC DNA]</scope>
</reference>
<gene>
    <name evidence="1" type="ORF">OLEA9_A038823</name>
</gene>
<dbReference type="AlphaFoldDB" id="A0A8S0SBF3"/>
<evidence type="ECO:0000313" key="1">
    <source>
        <dbReference type="EMBL" id="CAA2989794.1"/>
    </source>
</evidence>
<proteinExistence type="predicted"/>
<keyword evidence="2" id="KW-1185">Reference proteome</keyword>
<sequence length="101" mass="11642">SPNERLHTIYPAASNPKKSPKFFPKLPPPTYPPLPLYPVYHHYRSSQQPAEAADETARFATAHRLELRGVGDSSPASNPHRRTPQQEYKILLVISHFYYRF</sequence>
<dbReference type="Gramene" id="OE9A038823T1">
    <property type="protein sequence ID" value="OE9A038823C1"/>
    <property type="gene ID" value="OE9A038823"/>
</dbReference>
<accession>A0A8S0SBF3</accession>
<dbReference type="Proteomes" id="UP000594638">
    <property type="component" value="Unassembled WGS sequence"/>
</dbReference>
<protein>
    <submittedName>
        <fullName evidence="1">Uncharacterized protein</fullName>
    </submittedName>
</protein>
<feature type="non-terminal residue" evidence="1">
    <location>
        <position position="1"/>
    </location>
</feature>
<comment type="caution">
    <text evidence="1">The sequence shown here is derived from an EMBL/GenBank/DDBJ whole genome shotgun (WGS) entry which is preliminary data.</text>
</comment>
<dbReference type="EMBL" id="CACTIH010004151">
    <property type="protein sequence ID" value="CAA2989794.1"/>
    <property type="molecule type" value="Genomic_DNA"/>
</dbReference>
<name>A0A8S0SBF3_OLEEU</name>
<evidence type="ECO:0000313" key="2">
    <source>
        <dbReference type="Proteomes" id="UP000594638"/>
    </source>
</evidence>